<protein>
    <submittedName>
        <fullName evidence="3">Uncharacterized protein</fullName>
    </submittedName>
</protein>
<name>A0A0C3FUX1_PILCF</name>
<dbReference type="AlphaFoldDB" id="A0A0C3FUX1"/>
<dbReference type="HOGENOM" id="CLU_112092_1_0_1"/>
<feature type="domain" description="DUF4334" evidence="2">
    <location>
        <begin position="98"/>
        <end position="155"/>
    </location>
</feature>
<dbReference type="InterPro" id="IPR025951">
    <property type="entry name" value="GXWXG_dom"/>
</dbReference>
<evidence type="ECO:0000313" key="4">
    <source>
        <dbReference type="Proteomes" id="UP000054166"/>
    </source>
</evidence>
<dbReference type="Pfam" id="PF14232">
    <property type="entry name" value="DUF4334"/>
    <property type="match status" value="1"/>
</dbReference>
<sequence>MTSPEQAFLALTAEADKGLPTSEAIVAAAFAQLQPVDAAYLTKGAGEWKGHSFSTGHPAHEKLKELNWAGKKFRNKDDVDPIVVYDSEGKRVWSADWGHAQLREMSYEGKNTIAMVYDNFPIIDYFRFVTPDLVVGAMDSKIMRECGTYYFFLTRIG</sequence>
<organism evidence="3 4">
    <name type="scientific">Piloderma croceum (strain F 1598)</name>
    <dbReference type="NCBI Taxonomy" id="765440"/>
    <lineage>
        <taxon>Eukaryota</taxon>
        <taxon>Fungi</taxon>
        <taxon>Dikarya</taxon>
        <taxon>Basidiomycota</taxon>
        <taxon>Agaricomycotina</taxon>
        <taxon>Agaricomycetes</taxon>
        <taxon>Agaricomycetidae</taxon>
        <taxon>Atheliales</taxon>
        <taxon>Atheliaceae</taxon>
        <taxon>Piloderma</taxon>
    </lineage>
</organism>
<keyword evidence="4" id="KW-1185">Reference proteome</keyword>
<dbReference type="OrthoDB" id="2213372at2759"/>
<reference evidence="3 4" key="1">
    <citation type="submission" date="2014-04" db="EMBL/GenBank/DDBJ databases">
        <authorList>
            <consortium name="DOE Joint Genome Institute"/>
            <person name="Kuo A."/>
            <person name="Tarkka M."/>
            <person name="Buscot F."/>
            <person name="Kohler A."/>
            <person name="Nagy L.G."/>
            <person name="Floudas D."/>
            <person name="Copeland A."/>
            <person name="Barry K.W."/>
            <person name="Cichocki N."/>
            <person name="Veneault-Fourrey C."/>
            <person name="LaButti K."/>
            <person name="Lindquist E.A."/>
            <person name="Lipzen A."/>
            <person name="Lundell T."/>
            <person name="Morin E."/>
            <person name="Murat C."/>
            <person name="Sun H."/>
            <person name="Tunlid A."/>
            <person name="Henrissat B."/>
            <person name="Grigoriev I.V."/>
            <person name="Hibbett D.S."/>
            <person name="Martin F."/>
            <person name="Nordberg H.P."/>
            <person name="Cantor M.N."/>
            <person name="Hua S.X."/>
        </authorList>
    </citation>
    <scope>NUCLEOTIDE SEQUENCE [LARGE SCALE GENOMIC DNA]</scope>
    <source>
        <strain evidence="3 4">F 1598</strain>
    </source>
</reference>
<dbReference type="STRING" id="765440.A0A0C3FUX1"/>
<dbReference type="EMBL" id="KN832991">
    <property type="protein sequence ID" value="KIM83224.1"/>
    <property type="molecule type" value="Genomic_DNA"/>
</dbReference>
<dbReference type="InterPro" id="IPR025568">
    <property type="entry name" value="DUF4334"/>
</dbReference>
<dbReference type="InParanoid" id="A0A0C3FUX1"/>
<evidence type="ECO:0000259" key="1">
    <source>
        <dbReference type="Pfam" id="PF14231"/>
    </source>
</evidence>
<evidence type="ECO:0000259" key="2">
    <source>
        <dbReference type="Pfam" id="PF14232"/>
    </source>
</evidence>
<proteinExistence type="predicted"/>
<dbReference type="Pfam" id="PF14231">
    <property type="entry name" value="GXWXG"/>
    <property type="match status" value="1"/>
</dbReference>
<evidence type="ECO:0000313" key="3">
    <source>
        <dbReference type="EMBL" id="KIM83224.1"/>
    </source>
</evidence>
<feature type="domain" description="GXWXG" evidence="1">
    <location>
        <begin position="29"/>
        <end position="89"/>
    </location>
</feature>
<reference evidence="4" key="2">
    <citation type="submission" date="2015-01" db="EMBL/GenBank/DDBJ databases">
        <title>Evolutionary Origins and Diversification of the Mycorrhizal Mutualists.</title>
        <authorList>
            <consortium name="DOE Joint Genome Institute"/>
            <consortium name="Mycorrhizal Genomics Consortium"/>
            <person name="Kohler A."/>
            <person name="Kuo A."/>
            <person name="Nagy L.G."/>
            <person name="Floudas D."/>
            <person name="Copeland A."/>
            <person name="Barry K.W."/>
            <person name="Cichocki N."/>
            <person name="Veneault-Fourrey C."/>
            <person name="LaButti K."/>
            <person name="Lindquist E.A."/>
            <person name="Lipzen A."/>
            <person name="Lundell T."/>
            <person name="Morin E."/>
            <person name="Murat C."/>
            <person name="Riley R."/>
            <person name="Ohm R."/>
            <person name="Sun H."/>
            <person name="Tunlid A."/>
            <person name="Henrissat B."/>
            <person name="Grigoriev I.V."/>
            <person name="Hibbett D.S."/>
            <person name="Martin F."/>
        </authorList>
    </citation>
    <scope>NUCLEOTIDE SEQUENCE [LARGE SCALE GENOMIC DNA]</scope>
    <source>
        <strain evidence="4">F 1598</strain>
    </source>
</reference>
<gene>
    <name evidence="3" type="ORF">PILCRDRAFT_819461</name>
</gene>
<dbReference type="Gene3D" id="2.40.128.580">
    <property type="entry name" value="GXWXG domain"/>
    <property type="match status" value="1"/>
</dbReference>
<accession>A0A0C3FUX1</accession>
<dbReference type="Proteomes" id="UP000054166">
    <property type="component" value="Unassembled WGS sequence"/>
</dbReference>